<evidence type="ECO:0000313" key="5">
    <source>
        <dbReference type="EMBL" id="JAG38272.1"/>
    </source>
</evidence>
<dbReference type="GO" id="GO:0003723">
    <property type="term" value="F:RNA binding"/>
    <property type="evidence" value="ECO:0007669"/>
    <property type="project" value="UniProtKB-UniRule"/>
</dbReference>
<dbReference type="SUPFAM" id="SSF54928">
    <property type="entry name" value="RNA-binding domain, RBD"/>
    <property type="match status" value="1"/>
</dbReference>
<dbReference type="GO" id="GO:0000472">
    <property type="term" value="P:endonucleolytic cleavage to generate mature 5'-end of SSU-rRNA from (SSU-rRNA, 5.8S rRNA, LSU-rRNA)"/>
    <property type="evidence" value="ECO:0007669"/>
    <property type="project" value="TreeGrafter"/>
</dbReference>
<organism evidence="5">
    <name type="scientific">Lygus hesperus</name>
    <name type="common">Western plant bug</name>
    <dbReference type="NCBI Taxonomy" id="30085"/>
    <lineage>
        <taxon>Eukaryota</taxon>
        <taxon>Metazoa</taxon>
        <taxon>Ecdysozoa</taxon>
        <taxon>Arthropoda</taxon>
        <taxon>Hexapoda</taxon>
        <taxon>Insecta</taxon>
        <taxon>Pterygota</taxon>
        <taxon>Neoptera</taxon>
        <taxon>Paraneoptera</taxon>
        <taxon>Hemiptera</taxon>
        <taxon>Heteroptera</taxon>
        <taxon>Panheteroptera</taxon>
        <taxon>Cimicomorpha</taxon>
        <taxon>Miridae</taxon>
        <taxon>Mirini</taxon>
        <taxon>Lygus</taxon>
    </lineage>
</organism>
<feature type="compositionally biased region" description="Basic and acidic residues" evidence="3">
    <location>
        <begin position="230"/>
        <end position="242"/>
    </location>
</feature>
<gene>
    <name evidence="5" type="primary">ESF2_0</name>
    <name evidence="5" type="ORF">CM83_1679</name>
</gene>
<evidence type="ECO:0000259" key="4">
    <source>
        <dbReference type="PROSITE" id="PS50102"/>
    </source>
</evidence>
<reference evidence="5" key="1">
    <citation type="journal article" date="2014" name="PLoS ONE">
        <title>Transcriptome-Based Identification of ABC Transporters in the Western Tarnished Plant Bug Lygus hesperus.</title>
        <authorList>
            <person name="Hull J.J."/>
            <person name="Chaney K."/>
            <person name="Geib S.M."/>
            <person name="Fabrick J.A."/>
            <person name="Brent C.S."/>
            <person name="Walsh D."/>
            <person name="Lavine L.C."/>
        </authorList>
    </citation>
    <scope>NUCLEOTIDE SEQUENCE</scope>
</reference>
<evidence type="ECO:0000256" key="2">
    <source>
        <dbReference type="PROSITE-ProRule" id="PRU00176"/>
    </source>
</evidence>
<dbReference type="EMBL" id="GBHO01005332">
    <property type="protein sequence ID" value="JAG38272.1"/>
    <property type="molecule type" value="Transcribed_RNA"/>
</dbReference>
<sequence>ITHCGTSASSVVCARADMVMKKNTSAQDDICMDSSDEDEKELSLETVRTTKSEGAQEKGNVGLSDETVSEQPPQLPARNKGGSGVVFVSSIPRGMTPALLEELLGKCGAIRRIYCVRRKSDTPGYTSGWVEFERTKDAERAVGLLNGRTIECGRRSTISGQLWCLQYRPEVEWGTIFEKEHLKNSLYKGVVQRELHGGRREAEAYLHRVRVSRLRRLGRRKRTAGSFETPRAESKDSGDNGD</sequence>
<dbReference type="AlphaFoldDB" id="A0A0A9YZ39"/>
<dbReference type="InterPro" id="IPR012677">
    <property type="entry name" value="Nucleotide-bd_a/b_plait_sf"/>
</dbReference>
<dbReference type="PANTHER" id="PTHR12311:SF7">
    <property type="entry name" value="ACTIVATOR OF BASAL TRANSCRIPTION 1"/>
    <property type="match status" value="1"/>
</dbReference>
<accession>A0A0A9YZ39</accession>
<evidence type="ECO:0000256" key="3">
    <source>
        <dbReference type="SAM" id="MobiDB-lite"/>
    </source>
</evidence>
<dbReference type="PANTHER" id="PTHR12311">
    <property type="entry name" value="ACTIVATOR OF BASAL TRANSCRIPTION 1"/>
    <property type="match status" value="1"/>
</dbReference>
<dbReference type="InterPro" id="IPR000504">
    <property type="entry name" value="RRM_dom"/>
</dbReference>
<keyword evidence="1 2" id="KW-0694">RNA-binding</keyword>
<feature type="non-terminal residue" evidence="5">
    <location>
        <position position="1"/>
    </location>
</feature>
<dbReference type="GO" id="GO:0005730">
    <property type="term" value="C:nucleolus"/>
    <property type="evidence" value="ECO:0007669"/>
    <property type="project" value="TreeGrafter"/>
</dbReference>
<dbReference type="GO" id="GO:0034462">
    <property type="term" value="P:small-subunit processome assembly"/>
    <property type="evidence" value="ECO:0007669"/>
    <property type="project" value="TreeGrafter"/>
</dbReference>
<dbReference type="GO" id="GO:0000480">
    <property type="term" value="P:endonucleolytic cleavage in 5'-ETS of tricistronic rRNA transcript (SSU-rRNA, 5.8S rRNA, LSU-rRNA)"/>
    <property type="evidence" value="ECO:0007669"/>
    <property type="project" value="TreeGrafter"/>
</dbReference>
<feature type="domain" description="RRM" evidence="4">
    <location>
        <begin position="84"/>
        <end position="159"/>
    </location>
</feature>
<reference evidence="5" key="2">
    <citation type="submission" date="2014-07" db="EMBL/GenBank/DDBJ databases">
        <authorList>
            <person name="Hull J."/>
        </authorList>
    </citation>
    <scope>NUCLEOTIDE SEQUENCE</scope>
</reference>
<dbReference type="Pfam" id="PF00076">
    <property type="entry name" value="RRM_1"/>
    <property type="match status" value="1"/>
</dbReference>
<dbReference type="InterPro" id="IPR039119">
    <property type="entry name" value="ABT1/Esf2"/>
</dbReference>
<feature type="region of interest" description="Disordered" evidence="3">
    <location>
        <begin position="220"/>
        <end position="242"/>
    </location>
</feature>
<dbReference type="PROSITE" id="PS50102">
    <property type="entry name" value="RRM"/>
    <property type="match status" value="1"/>
</dbReference>
<protein>
    <submittedName>
        <fullName evidence="5">Pre-rRNA-processing protein ESF2</fullName>
    </submittedName>
</protein>
<dbReference type="GO" id="GO:0000447">
    <property type="term" value="P:endonucleolytic cleavage in ITS1 to separate SSU-rRNA from 5.8S rRNA and LSU-rRNA from tricistronic rRNA transcript (SSU-rRNA, 5.8S rRNA, LSU-rRNA)"/>
    <property type="evidence" value="ECO:0007669"/>
    <property type="project" value="TreeGrafter"/>
</dbReference>
<dbReference type="InterPro" id="IPR035979">
    <property type="entry name" value="RBD_domain_sf"/>
</dbReference>
<proteinExistence type="predicted"/>
<feature type="region of interest" description="Disordered" evidence="3">
    <location>
        <begin position="47"/>
        <end position="81"/>
    </location>
</feature>
<dbReference type="SMART" id="SM00360">
    <property type="entry name" value="RRM"/>
    <property type="match status" value="1"/>
</dbReference>
<evidence type="ECO:0000256" key="1">
    <source>
        <dbReference type="ARBA" id="ARBA00022884"/>
    </source>
</evidence>
<dbReference type="Gene3D" id="3.30.70.330">
    <property type="match status" value="1"/>
</dbReference>
<name>A0A0A9YZ39_LYGHE</name>